<keyword evidence="7 11" id="KW-0472">Membrane</keyword>
<comment type="function">
    <text evidence="11">Fluoride-specific ion channel. Important for reducing fluoride concentration in the cell, thus reducing its toxicity.</text>
</comment>
<keyword evidence="11" id="KW-0813">Transport</keyword>
<gene>
    <name evidence="11" type="primary">fluC</name>
    <name evidence="11" type="synonym">crcB</name>
    <name evidence="12" type="ORF">SAMN05421823_103665</name>
</gene>
<dbReference type="EMBL" id="FNFO01000003">
    <property type="protein sequence ID" value="SDK83043.1"/>
    <property type="molecule type" value="Genomic_DNA"/>
</dbReference>
<keyword evidence="5 11" id="KW-1133">Transmembrane helix</keyword>
<keyword evidence="11" id="KW-0479">Metal-binding</keyword>
<evidence type="ECO:0000313" key="12">
    <source>
        <dbReference type="EMBL" id="SDK83043.1"/>
    </source>
</evidence>
<dbReference type="GO" id="GO:0046872">
    <property type="term" value="F:metal ion binding"/>
    <property type="evidence" value="ECO:0007669"/>
    <property type="project" value="UniProtKB-KW"/>
</dbReference>
<evidence type="ECO:0000256" key="3">
    <source>
        <dbReference type="ARBA" id="ARBA00022519"/>
    </source>
</evidence>
<comment type="similarity">
    <text evidence="9 11">Belongs to the fluoride channel Fluc/FEX (TC 1.A.43) family.</text>
</comment>
<organism evidence="12 13">
    <name type="scientific">Catalinimonas alkaloidigena</name>
    <dbReference type="NCBI Taxonomy" id="1075417"/>
    <lineage>
        <taxon>Bacteria</taxon>
        <taxon>Pseudomonadati</taxon>
        <taxon>Bacteroidota</taxon>
        <taxon>Cytophagia</taxon>
        <taxon>Cytophagales</taxon>
        <taxon>Catalimonadaceae</taxon>
        <taxon>Catalinimonas</taxon>
    </lineage>
</organism>
<feature type="binding site" evidence="11">
    <location>
        <position position="74"/>
    </location>
    <ligand>
        <name>Na(+)</name>
        <dbReference type="ChEBI" id="CHEBI:29101"/>
        <note>structural</note>
    </ligand>
</feature>
<dbReference type="RefSeq" id="WP_089681653.1">
    <property type="nucleotide sequence ID" value="NZ_FNFO01000003.1"/>
</dbReference>
<evidence type="ECO:0000313" key="13">
    <source>
        <dbReference type="Proteomes" id="UP000198510"/>
    </source>
</evidence>
<evidence type="ECO:0000256" key="9">
    <source>
        <dbReference type="ARBA" id="ARBA00035120"/>
    </source>
</evidence>
<dbReference type="Pfam" id="PF02537">
    <property type="entry name" value="CRCB"/>
    <property type="match status" value="1"/>
</dbReference>
<comment type="subcellular location">
    <subcellularLocation>
        <location evidence="1 11">Cell membrane</location>
        <topology evidence="1 11">Multi-pass membrane protein</topology>
    </subcellularLocation>
</comment>
<sequence>MKLLLWVGVGGFFGSMARYGISLYAQRWWPGFFPWGTLLANVLGCLLIGVFLVLAARQQWELPTKLLLATGFCGGFTTFSTFSYESLLLLREGRPGGALLYMGVSLGLGLLATAAGMWLGRQW</sequence>
<feature type="transmembrane region" description="Helical" evidence="11">
    <location>
        <begin position="33"/>
        <end position="54"/>
    </location>
</feature>
<feature type="transmembrane region" description="Helical" evidence="11">
    <location>
        <begin position="96"/>
        <end position="119"/>
    </location>
</feature>
<feature type="transmembrane region" description="Helical" evidence="11">
    <location>
        <begin position="66"/>
        <end position="84"/>
    </location>
</feature>
<reference evidence="12 13" key="1">
    <citation type="submission" date="2016-10" db="EMBL/GenBank/DDBJ databases">
        <authorList>
            <person name="de Groot N.N."/>
        </authorList>
    </citation>
    <scope>NUCLEOTIDE SEQUENCE [LARGE SCALE GENOMIC DNA]</scope>
    <source>
        <strain evidence="12 13">DSM 25186</strain>
    </source>
</reference>
<keyword evidence="4 11" id="KW-0812">Transmembrane</keyword>
<evidence type="ECO:0000256" key="7">
    <source>
        <dbReference type="ARBA" id="ARBA00023136"/>
    </source>
</evidence>
<dbReference type="NCBIfam" id="TIGR00494">
    <property type="entry name" value="crcB"/>
    <property type="match status" value="1"/>
</dbReference>
<keyword evidence="13" id="KW-1185">Reference proteome</keyword>
<evidence type="ECO:0000256" key="8">
    <source>
        <dbReference type="ARBA" id="ARBA00023303"/>
    </source>
</evidence>
<keyword evidence="2 11" id="KW-1003">Cell membrane</keyword>
<keyword evidence="11" id="KW-0915">Sodium</keyword>
<dbReference type="GO" id="GO:0005886">
    <property type="term" value="C:plasma membrane"/>
    <property type="evidence" value="ECO:0007669"/>
    <property type="project" value="UniProtKB-SubCell"/>
</dbReference>
<name>A0A1G9F481_9BACT</name>
<dbReference type="GO" id="GO:0062054">
    <property type="term" value="F:fluoride channel activity"/>
    <property type="evidence" value="ECO:0007669"/>
    <property type="project" value="UniProtKB-UniRule"/>
</dbReference>
<evidence type="ECO:0000256" key="5">
    <source>
        <dbReference type="ARBA" id="ARBA00022989"/>
    </source>
</evidence>
<keyword evidence="8 11" id="KW-0407">Ion channel</keyword>
<evidence type="ECO:0000256" key="11">
    <source>
        <dbReference type="HAMAP-Rule" id="MF_00454"/>
    </source>
</evidence>
<feature type="binding site" evidence="11">
    <location>
        <position position="77"/>
    </location>
    <ligand>
        <name>Na(+)</name>
        <dbReference type="ChEBI" id="CHEBI:29101"/>
        <note>structural</note>
    </ligand>
</feature>
<keyword evidence="6 11" id="KW-0406">Ion transport</keyword>
<evidence type="ECO:0000256" key="4">
    <source>
        <dbReference type="ARBA" id="ARBA00022692"/>
    </source>
</evidence>
<dbReference type="STRING" id="1075417.SAMN05421823_103665"/>
<dbReference type="PANTHER" id="PTHR28259:SF1">
    <property type="entry name" value="FLUORIDE EXPORT PROTEIN 1-RELATED"/>
    <property type="match status" value="1"/>
</dbReference>
<evidence type="ECO:0000256" key="1">
    <source>
        <dbReference type="ARBA" id="ARBA00004651"/>
    </source>
</evidence>
<comment type="activity regulation">
    <text evidence="11">Na(+) is not transported, but it plays an essential structural role and its presence is essential for fluoride channel function.</text>
</comment>
<dbReference type="GO" id="GO:0140114">
    <property type="term" value="P:cellular detoxification of fluoride"/>
    <property type="evidence" value="ECO:0007669"/>
    <property type="project" value="UniProtKB-UniRule"/>
</dbReference>
<keyword evidence="3" id="KW-0997">Cell inner membrane</keyword>
<comment type="catalytic activity">
    <reaction evidence="10">
        <text>fluoride(in) = fluoride(out)</text>
        <dbReference type="Rhea" id="RHEA:76159"/>
        <dbReference type="ChEBI" id="CHEBI:17051"/>
    </reaction>
    <physiologicalReaction direction="left-to-right" evidence="10">
        <dbReference type="Rhea" id="RHEA:76160"/>
    </physiologicalReaction>
</comment>
<dbReference type="Proteomes" id="UP000198510">
    <property type="component" value="Unassembled WGS sequence"/>
</dbReference>
<dbReference type="InterPro" id="IPR003691">
    <property type="entry name" value="FluC"/>
</dbReference>
<dbReference type="PANTHER" id="PTHR28259">
    <property type="entry name" value="FLUORIDE EXPORT PROTEIN 1-RELATED"/>
    <property type="match status" value="1"/>
</dbReference>
<evidence type="ECO:0000256" key="10">
    <source>
        <dbReference type="ARBA" id="ARBA00035585"/>
    </source>
</evidence>
<dbReference type="AlphaFoldDB" id="A0A1G9F481"/>
<evidence type="ECO:0000256" key="6">
    <source>
        <dbReference type="ARBA" id="ARBA00023065"/>
    </source>
</evidence>
<dbReference type="OrthoDB" id="9815830at2"/>
<proteinExistence type="inferred from homology"/>
<evidence type="ECO:0000256" key="2">
    <source>
        <dbReference type="ARBA" id="ARBA00022475"/>
    </source>
</evidence>
<dbReference type="HAMAP" id="MF_00454">
    <property type="entry name" value="FluC"/>
    <property type="match status" value="1"/>
</dbReference>
<protein>
    <recommendedName>
        <fullName evidence="11">Fluoride-specific ion channel FluC</fullName>
    </recommendedName>
</protein>
<accession>A0A1G9F481</accession>